<dbReference type="EMBL" id="CP019699">
    <property type="protein sequence ID" value="AQS57173.1"/>
    <property type="molecule type" value="Genomic_DNA"/>
</dbReference>
<gene>
    <name evidence="1" type="ORF">B0W44_16880</name>
</gene>
<dbReference type="Proteomes" id="UP000188603">
    <property type="component" value="Chromosome"/>
</dbReference>
<reference evidence="1 2" key="1">
    <citation type="journal article" date="2015" name="Int. J. Syst. Evol. Microbiol.">
        <title>Novibacillus thermophilus gen. nov., sp. nov., a Gram-staining-negative and moderately thermophilic member of the family Thermoactinomycetaceae.</title>
        <authorList>
            <person name="Yang G."/>
            <person name="Chen J."/>
            <person name="Zhou S."/>
        </authorList>
    </citation>
    <scope>NUCLEOTIDE SEQUENCE [LARGE SCALE GENOMIC DNA]</scope>
    <source>
        <strain evidence="1 2">SG-1</strain>
    </source>
</reference>
<proteinExistence type="predicted"/>
<name>A0A1U9KB12_9BACL</name>
<protein>
    <submittedName>
        <fullName evidence="1">Uncharacterized protein</fullName>
    </submittedName>
</protein>
<dbReference type="KEGG" id="ntr:B0W44_16880"/>
<evidence type="ECO:0000313" key="2">
    <source>
        <dbReference type="Proteomes" id="UP000188603"/>
    </source>
</evidence>
<organism evidence="1 2">
    <name type="scientific">Novibacillus thermophilus</name>
    <dbReference type="NCBI Taxonomy" id="1471761"/>
    <lineage>
        <taxon>Bacteria</taxon>
        <taxon>Bacillati</taxon>
        <taxon>Bacillota</taxon>
        <taxon>Bacilli</taxon>
        <taxon>Bacillales</taxon>
        <taxon>Thermoactinomycetaceae</taxon>
        <taxon>Novibacillus</taxon>
    </lineage>
</organism>
<accession>A0A1U9KB12</accession>
<evidence type="ECO:0000313" key="1">
    <source>
        <dbReference type="EMBL" id="AQS57173.1"/>
    </source>
</evidence>
<keyword evidence="2" id="KW-1185">Reference proteome</keyword>
<sequence length="72" mass="8147">MFCETDVYVRTTRGVQCVFHRAVERLVDEFASVGTYFRLLRLLEVRFSVTAWAGAATSDAQAVLSVFTAVRR</sequence>
<dbReference type="AlphaFoldDB" id="A0A1U9KB12"/>